<sequence>MNHGYSHRLYTPVMRNPCLFHQNTIRPTPTYYPAQRPASSVLNAYPPTPALYTRQSSYIGQSPMPYLPNSYSNYPNLQRSPVPSLIPFSSYSMPAFSYAPTASSKGLTIILIATLVLVALDLVIVRPQKSRATVQSSDTEFRP</sequence>
<name>A0A1M5YXU6_9FIRM</name>
<dbReference type="EMBL" id="FQXJ01000009">
    <property type="protein sequence ID" value="SHI16851.1"/>
    <property type="molecule type" value="Genomic_DNA"/>
</dbReference>
<dbReference type="Proteomes" id="UP000183954">
    <property type="component" value="Unassembled WGS sequence"/>
</dbReference>
<dbReference type="OrthoDB" id="1797612at2"/>
<keyword evidence="1" id="KW-1133">Transmembrane helix</keyword>
<gene>
    <name evidence="2" type="ORF">SAMN02746098_02729</name>
</gene>
<keyword evidence="1" id="KW-0472">Membrane</keyword>
<keyword evidence="1" id="KW-0812">Transmembrane</keyword>
<accession>A0A1M5YXU6</accession>
<dbReference type="RefSeq" id="WP_073030277.1">
    <property type="nucleotide sequence ID" value="NZ_FQXJ01000009.1"/>
</dbReference>
<evidence type="ECO:0000313" key="2">
    <source>
        <dbReference type="EMBL" id="SHI16851.1"/>
    </source>
</evidence>
<proteinExistence type="predicted"/>
<dbReference type="AlphaFoldDB" id="A0A1M5YXU6"/>
<evidence type="ECO:0000313" key="3">
    <source>
        <dbReference type="Proteomes" id="UP000183954"/>
    </source>
</evidence>
<reference evidence="3" key="1">
    <citation type="submission" date="2016-11" db="EMBL/GenBank/DDBJ databases">
        <authorList>
            <person name="Varghese N."/>
            <person name="Submissions S."/>
        </authorList>
    </citation>
    <scope>NUCLEOTIDE SEQUENCE [LARGE SCALE GENOMIC DNA]</scope>
    <source>
        <strain evidence="3">DSM 15449</strain>
    </source>
</reference>
<protein>
    <submittedName>
        <fullName evidence="2">Uncharacterized protein</fullName>
    </submittedName>
</protein>
<keyword evidence="3" id="KW-1185">Reference proteome</keyword>
<organism evidence="2 3">
    <name type="scientific">Desulfosporosinus lacus DSM 15449</name>
    <dbReference type="NCBI Taxonomy" id="1121420"/>
    <lineage>
        <taxon>Bacteria</taxon>
        <taxon>Bacillati</taxon>
        <taxon>Bacillota</taxon>
        <taxon>Clostridia</taxon>
        <taxon>Eubacteriales</taxon>
        <taxon>Desulfitobacteriaceae</taxon>
        <taxon>Desulfosporosinus</taxon>
    </lineage>
</organism>
<evidence type="ECO:0000256" key="1">
    <source>
        <dbReference type="SAM" id="Phobius"/>
    </source>
</evidence>
<feature type="transmembrane region" description="Helical" evidence="1">
    <location>
        <begin position="106"/>
        <end position="125"/>
    </location>
</feature>